<keyword evidence="3" id="KW-1185">Reference proteome</keyword>
<feature type="transmembrane region" description="Helical" evidence="1">
    <location>
        <begin position="41"/>
        <end position="61"/>
    </location>
</feature>
<accession>A0A9W4U3L5</accession>
<keyword evidence="1" id="KW-1133">Transmembrane helix</keyword>
<comment type="caution">
    <text evidence="2">The sequence shown here is derived from an EMBL/GenBank/DDBJ whole genome shotgun (WGS) entry which is preliminary data.</text>
</comment>
<reference evidence="2" key="1">
    <citation type="submission" date="2023-01" db="EMBL/GenBank/DDBJ databases">
        <authorList>
            <person name="Van Ghelder C."/>
            <person name="Rancurel C."/>
        </authorList>
    </citation>
    <scope>NUCLEOTIDE SEQUENCE</scope>
    <source>
        <strain evidence="2">CNCM I-4278</strain>
    </source>
</reference>
<protein>
    <submittedName>
        <fullName evidence="2">Uncharacterized protein</fullName>
    </submittedName>
</protein>
<keyword evidence="1" id="KW-0812">Transmembrane</keyword>
<evidence type="ECO:0000313" key="2">
    <source>
        <dbReference type="EMBL" id="CAI6273090.1"/>
    </source>
</evidence>
<sequence>MNKLSVVRAAYKVSGPSSLSSATWCFSTTIGGGAGCRASSIILLMVASEGICFGFFTQVFVSVSPNRLMISVNSCEFVSSSMPLNIAVNSFKSIPGSGMALNICFTGSGLTEIPH</sequence>
<name>A0A9W4U3L5_9PLEO</name>
<dbReference type="EMBL" id="CAOQHR010000001">
    <property type="protein sequence ID" value="CAI6273090.1"/>
    <property type="molecule type" value="Genomic_DNA"/>
</dbReference>
<organism evidence="2 3">
    <name type="scientific">Periconia digitata</name>
    <dbReference type="NCBI Taxonomy" id="1303443"/>
    <lineage>
        <taxon>Eukaryota</taxon>
        <taxon>Fungi</taxon>
        <taxon>Dikarya</taxon>
        <taxon>Ascomycota</taxon>
        <taxon>Pezizomycotina</taxon>
        <taxon>Dothideomycetes</taxon>
        <taxon>Pleosporomycetidae</taxon>
        <taxon>Pleosporales</taxon>
        <taxon>Massarineae</taxon>
        <taxon>Periconiaceae</taxon>
        <taxon>Periconia</taxon>
    </lineage>
</organism>
<proteinExistence type="predicted"/>
<gene>
    <name evidence="2" type="ORF">PDIGIT_LOCUS1803</name>
</gene>
<dbReference type="AlphaFoldDB" id="A0A9W4U3L5"/>
<evidence type="ECO:0000256" key="1">
    <source>
        <dbReference type="SAM" id="Phobius"/>
    </source>
</evidence>
<dbReference type="Proteomes" id="UP001152607">
    <property type="component" value="Unassembled WGS sequence"/>
</dbReference>
<evidence type="ECO:0000313" key="3">
    <source>
        <dbReference type="Proteomes" id="UP001152607"/>
    </source>
</evidence>
<keyword evidence="1" id="KW-0472">Membrane</keyword>